<comment type="caution">
    <text evidence="2">The sequence shown here is derived from an EMBL/GenBank/DDBJ whole genome shotgun (WGS) entry which is preliminary data.</text>
</comment>
<feature type="non-terminal residue" evidence="2">
    <location>
        <position position="1"/>
    </location>
</feature>
<reference evidence="2" key="1">
    <citation type="journal article" date="2014" name="Front. Microbiol.">
        <title>High frequency of phylogenetically diverse reductive dehalogenase-homologous genes in deep subseafloor sedimentary metagenomes.</title>
        <authorList>
            <person name="Kawai M."/>
            <person name="Futagami T."/>
            <person name="Toyoda A."/>
            <person name="Takaki Y."/>
            <person name="Nishi S."/>
            <person name="Hori S."/>
            <person name="Arai W."/>
            <person name="Tsubouchi T."/>
            <person name="Morono Y."/>
            <person name="Uchiyama I."/>
            <person name="Ito T."/>
            <person name="Fujiyama A."/>
            <person name="Inagaki F."/>
            <person name="Takami H."/>
        </authorList>
    </citation>
    <scope>NUCLEOTIDE SEQUENCE</scope>
    <source>
        <strain evidence="2">Expedition CK06-06</strain>
    </source>
</reference>
<dbReference type="SUPFAM" id="SSF49785">
    <property type="entry name" value="Galactose-binding domain-like"/>
    <property type="match status" value="1"/>
</dbReference>
<evidence type="ECO:0000313" key="2">
    <source>
        <dbReference type="EMBL" id="GAI12133.1"/>
    </source>
</evidence>
<dbReference type="Gene3D" id="2.60.120.260">
    <property type="entry name" value="Galactose-binding domain-like"/>
    <property type="match status" value="1"/>
</dbReference>
<dbReference type="InterPro" id="IPR005084">
    <property type="entry name" value="CBM6"/>
</dbReference>
<dbReference type="AlphaFoldDB" id="X1KZI0"/>
<dbReference type="GO" id="GO:0030246">
    <property type="term" value="F:carbohydrate binding"/>
    <property type="evidence" value="ECO:0007669"/>
    <property type="project" value="InterPro"/>
</dbReference>
<proteinExistence type="predicted"/>
<organism evidence="2">
    <name type="scientific">marine sediment metagenome</name>
    <dbReference type="NCBI Taxonomy" id="412755"/>
    <lineage>
        <taxon>unclassified sequences</taxon>
        <taxon>metagenomes</taxon>
        <taxon>ecological metagenomes</taxon>
    </lineage>
</organism>
<dbReference type="InterPro" id="IPR008979">
    <property type="entry name" value="Galactose-bd-like_sf"/>
</dbReference>
<gene>
    <name evidence="2" type="ORF">S06H3_13081</name>
</gene>
<sequence>HRAGASPLMVEGIARAHLWTKDERFLDALTQALAAGAGGSGYGKGFSMYYRCAPQVLADLAACGLSLEERRAEKLVPFTKPEWMTKLGEDEMIVVQAEGFSAQGDGEVQIKDDRHATWGTMITYWHRDIGHWLEWKFKVADSANYRVLLRYASSSPKPVRKFELDGEVPHPDLAAIELKPTGGFGGNPSDWQYHTLRDSDGNEVIVRLDRGEHTIRMTNLGDGLGLDFMILVRVK</sequence>
<protein>
    <recommendedName>
        <fullName evidence="1">CBM6 domain-containing protein</fullName>
    </recommendedName>
</protein>
<dbReference type="PROSITE" id="PS51175">
    <property type="entry name" value="CBM6"/>
    <property type="match status" value="1"/>
</dbReference>
<name>X1KZI0_9ZZZZ</name>
<dbReference type="EMBL" id="BARV01006383">
    <property type="protein sequence ID" value="GAI12133.1"/>
    <property type="molecule type" value="Genomic_DNA"/>
</dbReference>
<evidence type="ECO:0000259" key="1">
    <source>
        <dbReference type="PROSITE" id="PS51175"/>
    </source>
</evidence>
<accession>X1KZI0</accession>
<feature type="domain" description="CBM6" evidence="1">
    <location>
        <begin position="93"/>
        <end position="232"/>
    </location>
</feature>